<evidence type="ECO:0000313" key="7">
    <source>
        <dbReference type="Proteomes" id="UP000193978"/>
    </source>
</evidence>
<dbReference type="Gene3D" id="1.10.10.60">
    <property type="entry name" value="Homeodomain-like"/>
    <property type="match status" value="1"/>
</dbReference>
<dbReference type="InterPro" id="IPR009057">
    <property type="entry name" value="Homeodomain-like_sf"/>
</dbReference>
<dbReference type="InterPro" id="IPR036271">
    <property type="entry name" value="Tet_transcr_reg_TetR-rel_C_sf"/>
</dbReference>
<dbReference type="PROSITE" id="PS50977">
    <property type="entry name" value="HTH_TETR_2"/>
    <property type="match status" value="1"/>
</dbReference>
<evidence type="ECO:0000256" key="3">
    <source>
        <dbReference type="ARBA" id="ARBA00023163"/>
    </source>
</evidence>
<dbReference type="SUPFAM" id="SSF48498">
    <property type="entry name" value="Tetracyclin repressor-like, C-terminal domain"/>
    <property type="match status" value="1"/>
</dbReference>
<dbReference type="InterPro" id="IPR050109">
    <property type="entry name" value="HTH-type_TetR-like_transc_reg"/>
</dbReference>
<dbReference type="EMBL" id="CP019948">
    <property type="protein sequence ID" value="ARN79886.1"/>
    <property type="molecule type" value="Genomic_DNA"/>
</dbReference>
<organism evidence="6 7">
    <name type="scientific">Methylocystis bryophila</name>
    <dbReference type="NCBI Taxonomy" id="655015"/>
    <lineage>
        <taxon>Bacteria</taxon>
        <taxon>Pseudomonadati</taxon>
        <taxon>Pseudomonadota</taxon>
        <taxon>Alphaproteobacteria</taxon>
        <taxon>Hyphomicrobiales</taxon>
        <taxon>Methylocystaceae</taxon>
        <taxon>Methylocystis</taxon>
    </lineage>
</organism>
<dbReference type="InterPro" id="IPR001647">
    <property type="entry name" value="HTH_TetR"/>
</dbReference>
<dbReference type="GO" id="GO:0000976">
    <property type="term" value="F:transcription cis-regulatory region binding"/>
    <property type="evidence" value="ECO:0007669"/>
    <property type="project" value="TreeGrafter"/>
</dbReference>
<dbReference type="Pfam" id="PF00440">
    <property type="entry name" value="TetR_N"/>
    <property type="match status" value="1"/>
</dbReference>
<dbReference type="PANTHER" id="PTHR30055:SF234">
    <property type="entry name" value="HTH-TYPE TRANSCRIPTIONAL REGULATOR BETI"/>
    <property type="match status" value="1"/>
</dbReference>
<evidence type="ECO:0000256" key="4">
    <source>
        <dbReference type="PROSITE-ProRule" id="PRU00335"/>
    </source>
</evidence>
<dbReference type="PROSITE" id="PS01081">
    <property type="entry name" value="HTH_TETR_1"/>
    <property type="match status" value="1"/>
</dbReference>
<sequence length="215" mass="23622">MTQANVTRQALLHHATDVFAENGYELASVRDITSRAGANLAAIHYHFGGKEALYREVLSLALAALSEASLLDDEVIDRAPREEAVRLFIRHQVAPLLRYAELSRYLRIFAREALSPTSIYSTFLAEEKLPILAQAERIVRRFRSADASRAEILIAAIWLSQQAAPFIRHCESLSKQPLRLEVDALFVDQLAADLGAMAVAGLTALDAKRAVGASA</sequence>
<dbReference type="GO" id="GO:0003700">
    <property type="term" value="F:DNA-binding transcription factor activity"/>
    <property type="evidence" value="ECO:0007669"/>
    <property type="project" value="TreeGrafter"/>
</dbReference>
<reference evidence="6 7" key="1">
    <citation type="submission" date="2017-02" db="EMBL/GenBank/DDBJ databases">
        <authorList>
            <person name="Peterson S.W."/>
        </authorList>
    </citation>
    <scope>NUCLEOTIDE SEQUENCE [LARGE SCALE GENOMIC DNA]</scope>
    <source>
        <strain evidence="6 7">S285</strain>
    </source>
</reference>
<feature type="domain" description="HTH tetR-type" evidence="5">
    <location>
        <begin position="5"/>
        <end position="65"/>
    </location>
</feature>
<dbReference type="RefSeq" id="WP_085769934.1">
    <property type="nucleotide sequence ID" value="NZ_AP027149.1"/>
</dbReference>
<dbReference type="Pfam" id="PF09209">
    <property type="entry name" value="CecR_C"/>
    <property type="match status" value="1"/>
</dbReference>
<evidence type="ECO:0000256" key="2">
    <source>
        <dbReference type="ARBA" id="ARBA00023125"/>
    </source>
</evidence>
<dbReference type="STRING" id="655015.B1812_01015"/>
<accession>A0A1W6MQR4</accession>
<keyword evidence="3" id="KW-0804">Transcription</keyword>
<evidence type="ECO:0000259" key="5">
    <source>
        <dbReference type="PROSITE" id="PS50977"/>
    </source>
</evidence>
<proteinExistence type="predicted"/>
<feature type="DNA-binding region" description="H-T-H motif" evidence="4">
    <location>
        <begin position="28"/>
        <end position="47"/>
    </location>
</feature>
<gene>
    <name evidence="6" type="ORF">B1812_01015</name>
</gene>
<dbReference type="InterPro" id="IPR023772">
    <property type="entry name" value="DNA-bd_HTH_TetR-type_CS"/>
</dbReference>
<keyword evidence="2 4" id="KW-0238">DNA-binding</keyword>
<evidence type="ECO:0000256" key="1">
    <source>
        <dbReference type="ARBA" id="ARBA00023015"/>
    </source>
</evidence>
<protein>
    <recommendedName>
        <fullName evidence="5">HTH tetR-type domain-containing protein</fullName>
    </recommendedName>
</protein>
<keyword evidence="7" id="KW-1185">Reference proteome</keyword>
<dbReference type="Gene3D" id="1.10.357.10">
    <property type="entry name" value="Tetracycline Repressor, domain 2"/>
    <property type="match status" value="1"/>
</dbReference>
<dbReference type="InterPro" id="IPR015292">
    <property type="entry name" value="Tscrpt_reg_YbiH_C"/>
</dbReference>
<dbReference type="PRINTS" id="PR00455">
    <property type="entry name" value="HTHTETR"/>
</dbReference>
<keyword evidence="1" id="KW-0805">Transcription regulation</keyword>
<name>A0A1W6MQR4_9HYPH</name>
<dbReference type="AlphaFoldDB" id="A0A1W6MQR4"/>
<dbReference type="Proteomes" id="UP000193978">
    <property type="component" value="Chromosome"/>
</dbReference>
<dbReference type="SUPFAM" id="SSF46689">
    <property type="entry name" value="Homeodomain-like"/>
    <property type="match status" value="1"/>
</dbReference>
<evidence type="ECO:0000313" key="6">
    <source>
        <dbReference type="EMBL" id="ARN79886.1"/>
    </source>
</evidence>
<dbReference type="OrthoDB" id="2356263at2"/>
<dbReference type="KEGG" id="mbry:B1812_01015"/>
<dbReference type="PANTHER" id="PTHR30055">
    <property type="entry name" value="HTH-TYPE TRANSCRIPTIONAL REGULATOR RUTR"/>
    <property type="match status" value="1"/>
</dbReference>